<dbReference type="CDD" id="cd01428">
    <property type="entry name" value="ADK"/>
    <property type="match status" value="1"/>
</dbReference>
<keyword evidence="5 7" id="KW-0418">Kinase</keyword>
<dbReference type="AlphaFoldDB" id="A0AAV3NJI3"/>
<dbReference type="Proteomes" id="UP001454036">
    <property type="component" value="Unassembled WGS sequence"/>
</dbReference>
<evidence type="ECO:0000313" key="7">
    <source>
        <dbReference type="EMBL" id="GAA0138971.1"/>
    </source>
</evidence>
<dbReference type="SUPFAM" id="SSF52540">
    <property type="entry name" value="P-loop containing nucleoside triphosphate hydrolases"/>
    <property type="match status" value="1"/>
</dbReference>
<evidence type="ECO:0000256" key="3">
    <source>
        <dbReference type="ARBA" id="ARBA00022679"/>
    </source>
</evidence>
<keyword evidence="8" id="KW-1185">Reference proteome</keyword>
<keyword evidence="4" id="KW-0547">Nucleotide-binding</keyword>
<name>A0AAV3NJI3_LITER</name>
<sequence length="252" mass="28378">MAALRRVKPPPLLTRHLIAAAPPTLRLFSTSVLPTASQPQFEEEYNSSLHNLNRSQNVQAAEALEVDTWQPERGVQFALIGHIRGRCIFAEKLSKLLEVPRISIASLVRQDLSPKSLLYKQIANAVNQGTLVPEDIVFALLAKRLEDGYYRGETGFILDGIPRTQVQAEILDQLVDIDLVVNFKCIEKDQQDNHGSRILFQNLALEDYYKKQMKLLNFQVCPAPEETWEGLLAALHLQHVTAAHRQLPSEPS</sequence>
<dbReference type="GO" id="GO:0004017">
    <property type="term" value="F:AMP kinase activity"/>
    <property type="evidence" value="ECO:0007669"/>
    <property type="project" value="UniProtKB-EC"/>
</dbReference>
<evidence type="ECO:0000313" key="8">
    <source>
        <dbReference type="Proteomes" id="UP001454036"/>
    </source>
</evidence>
<dbReference type="InterPro" id="IPR033690">
    <property type="entry name" value="Adenylat_kinase_CS"/>
</dbReference>
<dbReference type="Pfam" id="PF00406">
    <property type="entry name" value="ADK"/>
    <property type="match status" value="1"/>
</dbReference>
<evidence type="ECO:0000256" key="1">
    <source>
        <dbReference type="ARBA" id="ARBA00007220"/>
    </source>
</evidence>
<dbReference type="GO" id="GO:0005524">
    <property type="term" value="F:ATP binding"/>
    <property type="evidence" value="ECO:0007669"/>
    <property type="project" value="InterPro"/>
</dbReference>
<dbReference type="InterPro" id="IPR000850">
    <property type="entry name" value="Adenylat/UMP-CMP_kin"/>
</dbReference>
<dbReference type="PANTHER" id="PTHR23359">
    <property type="entry name" value="NUCLEOTIDE KINASE"/>
    <property type="match status" value="1"/>
</dbReference>
<dbReference type="InterPro" id="IPR027417">
    <property type="entry name" value="P-loop_NTPase"/>
</dbReference>
<reference evidence="7 8" key="1">
    <citation type="submission" date="2024-01" db="EMBL/GenBank/DDBJ databases">
        <title>The complete chloroplast genome sequence of Lithospermum erythrorhizon: insights into the phylogenetic relationship among Boraginaceae species and the maternal lineages of purple gromwells.</title>
        <authorList>
            <person name="Okada T."/>
            <person name="Watanabe K."/>
        </authorList>
    </citation>
    <scope>NUCLEOTIDE SEQUENCE [LARGE SCALE GENOMIC DNA]</scope>
</reference>
<evidence type="ECO:0000256" key="4">
    <source>
        <dbReference type="ARBA" id="ARBA00022741"/>
    </source>
</evidence>
<keyword evidence="3" id="KW-0808">Transferase</keyword>
<organism evidence="7 8">
    <name type="scientific">Lithospermum erythrorhizon</name>
    <name type="common">Purple gromwell</name>
    <name type="synonym">Lithospermum officinale var. erythrorhizon</name>
    <dbReference type="NCBI Taxonomy" id="34254"/>
    <lineage>
        <taxon>Eukaryota</taxon>
        <taxon>Viridiplantae</taxon>
        <taxon>Streptophyta</taxon>
        <taxon>Embryophyta</taxon>
        <taxon>Tracheophyta</taxon>
        <taxon>Spermatophyta</taxon>
        <taxon>Magnoliopsida</taxon>
        <taxon>eudicotyledons</taxon>
        <taxon>Gunneridae</taxon>
        <taxon>Pentapetalae</taxon>
        <taxon>asterids</taxon>
        <taxon>lamiids</taxon>
        <taxon>Boraginales</taxon>
        <taxon>Boraginaceae</taxon>
        <taxon>Boraginoideae</taxon>
        <taxon>Lithospermeae</taxon>
        <taxon>Lithospermum</taxon>
    </lineage>
</organism>
<dbReference type="EMBL" id="BAABME010000048">
    <property type="protein sequence ID" value="GAA0138971.1"/>
    <property type="molecule type" value="Genomic_DNA"/>
</dbReference>
<evidence type="ECO:0000256" key="2">
    <source>
        <dbReference type="ARBA" id="ARBA00012955"/>
    </source>
</evidence>
<proteinExistence type="inferred from homology"/>
<evidence type="ECO:0000256" key="5">
    <source>
        <dbReference type="ARBA" id="ARBA00022777"/>
    </source>
</evidence>
<dbReference type="PROSITE" id="PS00113">
    <property type="entry name" value="ADENYLATE_KINASE"/>
    <property type="match status" value="1"/>
</dbReference>
<protein>
    <recommendedName>
        <fullName evidence="2">adenylate kinase</fullName>
        <ecNumber evidence="2">2.7.4.3</ecNumber>
    </recommendedName>
    <alternativeName>
        <fullName evidence="6">ATP:AMP phosphotransferase</fullName>
    </alternativeName>
</protein>
<comment type="caution">
    <text evidence="7">The sequence shown here is derived from an EMBL/GenBank/DDBJ whole genome shotgun (WGS) entry which is preliminary data.</text>
</comment>
<dbReference type="Gene3D" id="3.40.50.300">
    <property type="entry name" value="P-loop containing nucleotide triphosphate hydrolases"/>
    <property type="match status" value="1"/>
</dbReference>
<evidence type="ECO:0000256" key="6">
    <source>
        <dbReference type="ARBA" id="ARBA00031517"/>
    </source>
</evidence>
<gene>
    <name evidence="7" type="ORF">LIER_00611</name>
</gene>
<dbReference type="EC" id="2.7.4.3" evidence="2"/>
<accession>A0AAV3NJI3</accession>
<comment type="similarity">
    <text evidence="1">Belongs to the adenylate kinase family.</text>
</comment>